<dbReference type="GO" id="GO:0016829">
    <property type="term" value="F:lyase activity"/>
    <property type="evidence" value="ECO:0007669"/>
    <property type="project" value="UniProtKB-KW"/>
</dbReference>
<dbReference type="NCBIfam" id="NF003969">
    <property type="entry name" value="PRK05463.1"/>
    <property type="match status" value="1"/>
</dbReference>
<proteinExistence type="inferred from homology"/>
<accession>K8VYZ9</accession>
<protein>
    <recommendedName>
        <fullName evidence="5">Hydro-lyase</fullName>
    </recommendedName>
</protein>
<dbReference type="InterPro" id="IPR009906">
    <property type="entry name" value="D-Glu_cyclase"/>
</dbReference>
<dbReference type="Proteomes" id="UP000010290">
    <property type="component" value="Chromosome"/>
</dbReference>
<dbReference type="PATRIC" id="fig|1141660.3.peg.2967"/>
<dbReference type="PANTHER" id="PTHR32022">
    <property type="entry name" value="D-GLUTAMATE CYCLASE, MITOCHONDRIAL"/>
    <property type="match status" value="1"/>
</dbReference>
<comment type="caution">
    <text evidence="3">The sequence shown here is derived from an EMBL/GenBank/DDBJ whole genome shotgun (WGS) entry which is preliminary data.</text>
</comment>
<keyword evidence="2" id="KW-0456">Lyase</keyword>
<dbReference type="PIRSF" id="PIRSF029755">
    <property type="entry name" value="UCP029755"/>
    <property type="match status" value="1"/>
</dbReference>
<comment type="similarity">
    <text evidence="1">Belongs to the D-glutamate cyclase family.</text>
</comment>
<dbReference type="RefSeq" id="WP_008916703.1">
    <property type="nucleotide sequence ID" value="NZ_CM001773.1"/>
</dbReference>
<dbReference type="FunFam" id="3.30.2040.10:FF:000001">
    <property type="entry name" value="D-glutamate cyclase, mitochondrial"/>
    <property type="match status" value="1"/>
</dbReference>
<name>K8VYZ9_9GAMM</name>
<evidence type="ECO:0000313" key="4">
    <source>
        <dbReference type="Proteomes" id="UP000010290"/>
    </source>
</evidence>
<dbReference type="AlphaFoldDB" id="K8VYZ9"/>
<sequence length="278" mass="30942">MTTNMESIFLENEHKAALEPEKYATPELVQLACRNGYKGSTTGFAPGFVQANIISVPKEYTKDVLLFAQRNPKPCPLIELIEDGNVSGKYFKGDIRTDLPGYRIYKNGEVVEDYVDDVTPYWNGELSTFLFGCSFSFESYLMKVGIKMHHIDAGKNVPMYRTNIECEPTEKLKGHMVVSLRAMPSGQIALASDVTSHFVRTHGSPIHVSNPAEIGITDINKVDFGDAPIIPEGEIPVFWACGVTPQIAILESKVPFAISHYPGMMALLDMKDEDLMNW</sequence>
<dbReference type="PANTHER" id="PTHR32022:SF10">
    <property type="entry name" value="D-GLUTAMATE CYCLASE, MITOCHONDRIAL"/>
    <property type="match status" value="1"/>
</dbReference>
<dbReference type="HOGENOM" id="CLU_059759_0_0_6"/>
<dbReference type="Gene3D" id="3.30.2040.10">
    <property type="entry name" value="PSTPO5379-like domain"/>
    <property type="match status" value="1"/>
</dbReference>
<keyword evidence="4" id="KW-1185">Reference proteome</keyword>
<evidence type="ECO:0000256" key="1">
    <source>
        <dbReference type="ARBA" id="ARBA00007896"/>
    </source>
</evidence>
<evidence type="ECO:0000256" key="2">
    <source>
        <dbReference type="ARBA" id="ARBA00023239"/>
    </source>
</evidence>
<dbReference type="InterPro" id="IPR038021">
    <property type="entry name" value="Putative_hydro-lyase"/>
</dbReference>
<organism evidence="3 4">
    <name type="scientific">Providencia sneebia DSM 19967</name>
    <dbReference type="NCBI Taxonomy" id="1141660"/>
    <lineage>
        <taxon>Bacteria</taxon>
        <taxon>Pseudomonadati</taxon>
        <taxon>Pseudomonadota</taxon>
        <taxon>Gammaproteobacteria</taxon>
        <taxon>Enterobacterales</taxon>
        <taxon>Morganellaceae</taxon>
        <taxon>Providencia</taxon>
    </lineage>
</organism>
<reference evidence="3 4" key="1">
    <citation type="journal article" date="2012" name="BMC Genomics">
        <title>Comparative genomics of bacteria in the genus Providencia isolated from wild Drosophila melanogaster.</title>
        <authorList>
            <person name="Galac M.R."/>
            <person name="Lazzaro B.P."/>
        </authorList>
    </citation>
    <scope>NUCLEOTIDE SEQUENCE [LARGE SCALE GENOMIC DNA]</scope>
    <source>
        <strain evidence="3 4">DSM 19967</strain>
    </source>
</reference>
<dbReference type="InterPro" id="IPR016938">
    <property type="entry name" value="UPF0317"/>
</dbReference>
<dbReference type="Gene3D" id="3.40.1640.10">
    <property type="entry name" value="PSTPO5379-like"/>
    <property type="match status" value="1"/>
</dbReference>
<gene>
    <name evidence="3" type="ORF">OO7_14839</name>
</gene>
<evidence type="ECO:0000313" key="3">
    <source>
        <dbReference type="EMBL" id="EKT53498.1"/>
    </source>
</evidence>
<dbReference type="Pfam" id="PF07286">
    <property type="entry name" value="D-Glu_cyclase"/>
    <property type="match status" value="1"/>
</dbReference>
<dbReference type="EMBL" id="AKKN01000013">
    <property type="protein sequence ID" value="EKT53498.1"/>
    <property type="molecule type" value="Genomic_DNA"/>
</dbReference>
<evidence type="ECO:0008006" key="5">
    <source>
        <dbReference type="Google" id="ProtNLM"/>
    </source>
</evidence>
<dbReference type="SUPFAM" id="SSF160920">
    <property type="entry name" value="PSTPO5379-like"/>
    <property type="match status" value="1"/>
</dbReference>